<dbReference type="EMBL" id="CAJNNV010028179">
    <property type="protein sequence ID" value="CAE8623470.1"/>
    <property type="molecule type" value="Genomic_DNA"/>
</dbReference>
<evidence type="ECO:0000313" key="2">
    <source>
        <dbReference type="Proteomes" id="UP000654075"/>
    </source>
</evidence>
<organism evidence="1 2">
    <name type="scientific">Polarella glacialis</name>
    <name type="common">Dinoflagellate</name>
    <dbReference type="NCBI Taxonomy" id="89957"/>
    <lineage>
        <taxon>Eukaryota</taxon>
        <taxon>Sar</taxon>
        <taxon>Alveolata</taxon>
        <taxon>Dinophyceae</taxon>
        <taxon>Suessiales</taxon>
        <taxon>Suessiaceae</taxon>
        <taxon>Polarella</taxon>
    </lineage>
</organism>
<keyword evidence="2" id="KW-1185">Reference proteome</keyword>
<accession>A0A813GLB1</accession>
<dbReference type="AlphaFoldDB" id="A0A813GLB1"/>
<reference evidence="1" key="1">
    <citation type="submission" date="2021-02" db="EMBL/GenBank/DDBJ databases">
        <authorList>
            <person name="Dougan E. K."/>
            <person name="Rhodes N."/>
            <person name="Thang M."/>
            <person name="Chan C."/>
        </authorList>
    </citation>
    <scope>NUCLEOTIDE SEQUENCE</scope>
</reference>
<name>A0A813GLB1_POLGL</name>
<sequence length="97" mass="9905">DCGCFRCRTFWSRSAGKASDALQGCFTGSAQNESSPSRLAAYLAATGGQEKTTTIDGARSNAPALSARGVAASLPLAGRIAMASPPAQPSRADRSIQ</sequence>
<protein>
    <submittedName>
        <fullName evidence="1">Uncharacterized protein</fullName>
    </submittedName>
</protein>
<proteinExistence type="predicted"/>
<comment type="caution">
    <text evidence="1">The sequence shown here is derived from an EMBL/GenBank/DDBJ whole genome shotgun (WGS) entry which is preliminary data.</text>
</comment>
<evidence type="ECO:0000313" key="1">
    <source>
        <dbReference type="EMBL" id="CAE8623470.1"/>
    </source>
</evidence>
<gene>
    <name evidence="1" type="ORF">PGLA1383_LOCUS40736</name>
</gene>
<feature type="non-terminal residue" evidence="1">
    <location>
        <position position="1"/>
    </location>
</feature>
<dbReference type="Proteomes" id="UP000654075">
    <property type="component" value="Unassembled WGS sequence"/>
</dbReference>
<feature type="non-terminal residue" evidence="1">
    <location>
        <position position="97"/>
    </location>
</feature>